<dbReference type="InterPro" id="IPR011662">
    <property type="entry name" value="Secretin/TonB_short_N"/>
</dbReference>
<evidence type="ECO:0000256" key="3">
    <source>
        <dbReference type="ARBA" id="ARBA00023237"/>
    </source>
</evidence>
<evidence type="ECO:0000256" key="2">
    <source>
        <dbReference type="ARBA" id="ARBA00023136"/>
    </source>
</evidence>
<dbReference type="Proteomes" id="UP000184226">
    <property type="component" value="Unassembled WGS sequence"/>
</dbReference>
<dbReference type="OrthoDB" id="8858530at2"/>
<evidence type="ECO:0000259" key="5">
    <source>
        <dbReference type="SMART" id="SM00965"/>
    </source>
</evidence>
<dbReference type="Pfam" id="PF07660">
    <property type="entry name" value="STN"/>
    <property type="match status" value="1"/>
</dbReference>
<name>A0A1M5ZLM7_9BURK</name>
<sequence>MPALGLRTLAGLIVFLGVSGAAHATGLPLAAQPRESHAGLPSAPVQPLRFDMARQPLQAALEQFHRITGQSLLYDSALVKGKMADPLRGRLTPEAALRSMLSGTGIEARYTSDMAFVLVRPSSLDGKGRERPAASSASVSGRKRAYFSHVQGRVEAALCGDSAARPGAYGLALSLWIGADRRVDRVALHSTGNAGRDERIRERLTGLPLASLPPADLRQPITLLILPRPSAYSGDCADADGAP</sequence>
<gene>
    <name evidence="6" type="ORF">SAMN04488135_11612</name>
</gene>
<feature type="chain" id="PRO_5009915481" description="Secretin/TonB short N-terminal domain-containing protein" evidence="4">
    <location>
        <begin position="25"/>
        <end position="243"/>
    </location>
</feature>
<dbReference type="AlphaFoldDB" id="A0A1M5ZLM7"/>
<evidence type="ECO:0000256" key="4">
    <source>
        <dbReference type="SAM" id="SignalP"/>
    </source>
</evidence>
<feature type="signal peptide" evidence="4">
    <location>
        <begin position="1"/>
        <end position="24"/>
    </location>
</feature>
<keyword evidence="1" id="KW-0813">Transport</keyword>
<dbReference type="STRING" id="658167.SAMN04488135_11612"/>
<feature type="domain" description="Secretin/TonB short N-terminal" evidence="5">
    <location>
        <begin position="70"/>
        <end position="121"/>
    </location>
</feature>
<dbReference type="RefSeq" id="WP_073107997.1">
    <property type="nucleotide sequence ID" value="NZ_FQXE01000016.1"/>
</dbReference>
<organism evidence="6 7">
    <name type="scientific">Pollutimonas bauzanensis</name>
    <dbReference type="NCBI Taxonomy" id="658167"/>
    <lineage>
        <taxon>Bacteria</taxon>
        <taxon>Pseudomonadati</taxon>
        <taxon>Pseudomonadota</taxon>
        <taxon>Betaproteobacteria</taxon>
        <taxon>Burkholderiales</taxon>
        <taxon>Alcaligenaceae</taxon>
        <taxon>Pollutimonas</taxon>
    </lineage>
</organism>
<keyword evidence="4" id="KW-0732">Signal</keyword>
<dbReference type="SMART" id="SM00965">
    <property type="entry name" value="STN"/>
    <property type="match status" value="1"/>
</dbReference>
<evidence type="ECO:0000313" key="7">
    <source>
        <dbReference type="Proteomes" id="UP000184226"/>
    </source>
</evidence>
<proteinExistence type="predicted"/>
<reference evidence="6 7" key="1">
    <citation type="submission" date="2016-11" db="EMBL/GenBank/DDBJ databases">
        <authorList>
            <person name="Jaros S."/>
            <person name="Januszkiewicz K."/>
            <person name="Wedrychowicz H."/>
        </authorList>
    </citation>
    <scope>NUCLEOTIDE SEQUENCE [LARGE SCALE GENOMIC DNA]</scope>
    <source>
        <strain evidence="6 7">CGMCC 1.10190</strain>
    </source>
</reference>
<dbReference type="Gene3D" id="3.55.50.30">
    <property type="match status" value="1"/>
</dbReference>
<evidence type="ECO:0000256" key="1">
    <source>
        <dbReference type="ARBA" id="ARBA00022448"/>
    </source>
</evidence>
<dbReference type="GO" id="GO:0019867">
    <property type="term" value="C:outer membrane"/>
    <property type="evidence" value="ECO:0007669"/>
    <property type="project" value="InterPro"/>
</dbReference>
<evidence type="ECO:0000313" key="6">
    <source>
        <dbReference type="EMBL" id="SHI25255.1"/>
    </source>
</evidence>
<keyword evidence="7" id="KW-1185">Reference proteome</keyword>
<accession>A0A1M5ZLM7</accession>
<keyword evidence="2" id="KW-0472">Membrane</keyword>
<protein>
    <recommendedName>
        <fullName evidence="5">Secretin/TonB short N-terminal domain-containing protein</fullName>
    </recommendedName>
</protein>
<dbReference type="EMBL" id="FQXE01000016">
    <property type="protein sequence ID" value="SHI25255.1"/>
    <property type="molecule type" value="Genomic_DNA"/>
</dbReference>
<keyword evidence="3" id="KW-0998">Cell outer membrane</keyword>